<reference evidence="2 3" key="1">
    <citation type="journal article" date="2013" name="Antonie Van Leeuwenhoek">
        <title>Paracoccus zhejiangensis sp. nov., isolated from activated sludge in wastewater-treatment system.</title>
        <authorList>
            <person name="Wu Z.G."/>
            <person name="Zhang D.F."/>
            <person name="Liu Y.L."/>
            <person name="Wang F."/>
            <person name="Jiang X."/>
            <person name="Li C."/>
            <person name="Li S.P."/>
            <person name="Hong Q."/>
            <person name="Li W.J."/>
        </authorList>
    </citation>
    <scope>NUCLEOTIDE SEQUENCE [LARGE SCALE GENOMIC DNA]</scope>
    <source>
        <strain evidence="2 3">J6</strain>
    </source>
</reference>
<dbReference type="RefSeq" id="WP_101753812.1">
    <property type="nucleotide sequence ID" value="NZ_CP025430.1"/>
</dbReference>
<keyword evidence="1" id="KW-1133">Transmembrane helix</keyword>
<dbReference type="EMBL" id="CP025430">
    <property type="protein sequence ID" value="AUH65840.1"/>
    <property type="molecule type" value="Genomic_DNA"/>
</dbReference>
<evidence type="ECO:0000313" key="3">
    <source>
        <dbReference type="Proteomes" id="UP000234530"/>
    </source>
</evidence>
<keyword evidence="1" id="KW-0812">Transmembrane</keyword>
<evidence type="ECO:0000313" key="2">
    <source>
        <dbReference type="EMBL" id="AUH65840.1"/>
    </source>
</evidence>
<dbReference type="Proteomes" id="UP000234530">
    <property type="component" value="Chromosome"/>
</dbReference>
<gene>
    <name evidence="2" type="ORF">CX676_18140</name>
</gene>
<proteinExistence type="predicted"/>
<dbReference type="AlphaFoldDB" id="A0A2H5F2Q7"/>
<feature type="transmembrane region" description="Helical" evidence="1">
    <location>
        <begin position="38"/>
        <end position="62"/>
    </location>
</feature>
<dbReference type="KEGG" id="pzh:CX676_18140"/>
<name>A0A2H5F2Q7_9RHOB</name>
<accession>A0A2H5F2Q7</accession>
<organism evidence="2 3">
    <name type="scientific">Paracoccus zhejiangensis</name>
    <dbReference type="NCBI Taxonomy" id="1077935"/>
    <lineage>
        <taxon>Bacteria</taxon>
        <taxon>Pseudomonadati</taxon>
        <taxon>Pseudomonadota</taxon>
        <taxon>Alphaproteobacteria</taxon>
        <taxon>Rhodobacterales</taxon>
        <taxon>Paracoccaceae</taxon>
        <taxon>Paracoccus</taxon>
    </lineage>
</organism>
<protein>
    <submittedName>
        <fullName evidence="2">Uncharacterized protein</fullName>
    </submittedName>
</protein>
<keyword evidence="1" id="KW-0472">Membrane</keyword>
<feature type="transmembrane region" description="Helical" evidence="1">
    <location>
        <begin position="6"/>
        <end position="26"/>
    </location>
</feature>
<sequence length="119" mass="13612">MTTVERVALVLTALPFLTLGLAHYALRRLALRPGKTLIAAVILMLRQIGRLAGWVTALYTAIWAAGKYLDPAAFEAFWDEPISLFVLMGSAMLAYLYLFIRWCWQLWQSRRRALRELAK</sequence>
<feature type="transmembrane region" description="Helical" evidence="1">
    <location>
        <begin position="82"/>
        <end position="104"/>
    </location>
</feature>
<evidence type="ECO:0000256" key="1">
    <source>
        <dbReference type="SAM" id="Phobius"/>
    </source>
</evidence>
<keyword evidence="3" id="KW-1185">Reference proteome</keyword>